<evidence type="ECO:0000256" key="1">
    <source>
        <dbReference type="SAM" id="SignalP"/>
    </source>
</evidence>
<name>A0ABR4A8J7_9LECA</name>
<evidence type="ECO:0000313" key="3">
    <source>
        <dbReference type="Proteomes" id="UP001590950"/>
    </source>
</evidence>
<organism evidence="2 3">
    <name type="scientific">Stereocaulon virgatum</name>
    <dbReference type="NCBI Taxonomy" id="373712"/>
    <lineage>
        <taxon>Eukaryota</taxon>
        <taxon>Fungi</taxon>
        <taxon>Dikarya</taxon>
        <taxon>Ascomycota</taxon>
        <taxon>Pezizomycotina</taxon>
        <taxon>Lecanoromycetes</taxon>
        <taxon>OSLEUM clade</taxon>
        <taxon>Lecanoromycetidae</taxon>
        <taxon>Lecanorales</taxon>
        <taxon>Lecanorineae</taxon>
        <taxon>Stereocaulaceae</taxon>
        <taxon>Stereocaulon</taxon>
    </lineage>
</organism>
<accession>A0ABR4A8J7</accession>
<keyword evidence="3" id="KW-1185">Reference proteome</keyword>
<gene>
    <name evidence="2" type="ORF">N7G274_005201</name>
</gene>
<feature type="signal peptide" evidence="1">
    <location>
        <begin position="1"/>
        <end position="22"/>
    </location>
</feature>
<protein>
    <submittedName>
        <fullName evidence="2">Uncharacterized protein</fullName>
    </submittedName>
</protein>
<reference evidence="2 3" key="1">
    <citation type="submission" date="2024-09" db="EMBL/GenBank/DDBJ databases">
        <title>Rethinking Asexuality: The Enigmatic Case of Functional Sexual Genes in Lepraria (Stereocaulaceae).</title>
        <authorList>
            <person name="Doellman M."/>
            <person name="Sun Y."/>
            <person name="Barcenas-Pena A."/>
            <person name="Lumbsch H.T."/>
            <person name="Grewe F."/>
        </authorList>
    </citation>
    <scope>NUCLEOTIDE SEQUENCE [LARGE SCALE GENOMIC DNA]</scope>
    <source>
        <strain evidence="2 3">Mercado 3170</strain>
    </source>
</reference>
<dbReference type="EMBL" id="JBEFKJ010000015">
    <property type="protein sequence ID" value="KAL2042013.1"/>
    <property type="molecule type" value="Genomic_DNA"/>
</dbReference>
<proteinExistence type="predicted"/>
<feature type="chain" id="PRO_5045359658" evidence="1">
    <location>
        <begin position="23"/>
        <end position="270"/>
    </location>
</feature>
<sequence>MQLPSSLRALLATSPLLLTIHANPIPQTTTTRAPMPTGFCDNPLGCLPQTRNLAGIADPFCHRAGGCKLPPIPIMLAAANATATAKAKPAPMPMGFCDNPLRCRPPRRNISGIADPFCHRAGGCILPPIPTMLAAANATATAKAKPAPMPMGFCDNPLRCRPPRRNISGIADPFCHHAGGCILPPLPTLTGTSTATTTALATQPAPLVPTHRVDTKCNQQSGVCKVHWGPRTMERRASPTKTEVMARDKVAQSSCPKATSTDMVVCLEGH</sequence>
<dbReference type="Proteomes" id="UP001590950">
    <property type="component" value="Unassembled WGS sequence"/>
</dbReference>
<keyword evidence="1" id="KW-0732">Signal</keyword>
<comment type="caution">
    <text evidence="2">The sequence shown here is derived from an EMBL/GenBank/DDBJ whole genome shotgun (WGS) entry which is preliminary data.</text>
</comment>
<evidence type="ECO:0000313" key="2">
    <source>
        <dbReference type="EMBL" id="KAL2042013.1"/>
    </source>
</evidence>